<comment type="caution">
    <text evidence="3">The sequence shown here is derived from an EMBL/GenBank/DDBJ whole genome shotgun (WGS) entry which is preliminary data.</text>
</comment>
<dbReference type="EMBL" id="BAAARW010000028">
    <property type="protein sequence ID" value="GAA2444528.1"/>
    <property type="molecule type" value="Genomic_DNA"/>
</dbReference>
<dbReference type="PANTHER" id="PTHR21666">
    <property type="entry name" value="PEPTIDASE-RELATED"/>
    <property type="match status" value="1"/>
</dbReference>
<dbReference type="CDD" id="cd12797">
    <property type="entry name" value="M23_peptidase"/>
    <property type="match status" value="1"/>
</dbReference>
<dbReference type="SUPFAM" id="SSF51261">
    <property type="entry name" value="Duplicated hybrid motif"/>
    <property type="match status" value="1"/>
</dbReference>
<sequence length="254" mass="26117">MKLPLPAALAATVAASPLVAVLPAAPAAAAPAFQLPFPCKQVWSGQTRTGHSPANAVDFNRSGDDGDAVTASAAGTVALVENRGSTSYGLWIEIDHGGGWRTRYAHLSGEFVTVGQKVSAGRQIGTLGTTGGSTGPHLHFEQRSNGAAVRIKFNGTEIRYWGTADYTSRNTCSGKAATVNTAGAALTVRSGPNSTASGLGSVPDNGTVFLTCHVRGSRVTGTYGTSDLWNRTGSGYLADVYLYTGSDEPIVPAC</sequence>
<evidence type="ECO:0000256" key="1">
    <source>
        <dbReference type="SAM" id="SignalP"/>
    </source>
</evidence>
<feature type="domain" description="M23ase beta-sheet core" evidence="2">
    <location>
        <begin position="57"/>
        <end position="149"/>
    </location>
</feature>
<dbReference type="Pfam" id="PF01551">
    <property type="entry name" value="Peptidase_M23"/>
    <property type="match status" value="1"/>
</dbReference>
<dbReference type="Gene3D" id="2.70.70.10">
    <property type="entry name" value="Glucose Permease (Domain IIA)"/>
    <property type="match status" value="1"/>
</dbReference>
<gene>
    <name evidence="3" type="ORF">GCM10010191_71520</name>
</gene>
<reference evidence="4" key="1">
    <citation type="journal article" date="2019" name="Int. J. Syst. Evol. Microbiol.">
        <title>The Global Catalogue of Microorganisms (GCM) 10K type strain sequencing project: providing services to taxonomists for standard genome sequencing and annotation.</title>
        <authorList>
            <consortium name="The Broad Institute Genomics Platform"/>
            <consortium name="The Broad Institute Genome Sequencing Center for Infectious Disease"/>
            <person name="Wu L."/>
            <person name="Ma J."/>
        </authorList>
    </citation>
    <scope>NUCLEOTIDE SEQUENCE [LARGE SCALE GENOMIC DNA]</scope>
    <source>
        <strain evidence="4">JCM 3325</strain>
    </source>
</reference>
<protein>
    <recommendedName>
        <fullName evidence="2">M23ase beta-sheet core domain-containing protein</fullName>
    </recommendedName>
</protein>
<proteinExistence type="predicted"/>
<dbReference type="Proteomes" id="UP001501231">
    <property type="component" value="Unassembled WGS sequence"/>
</dbReference>
<keyword evidence="1" id="KW-0732">Signal</keyword>
<dbReference type="InterPro" id="IPR016047">
    <property type="entry name" value="M23ase_b-sheet_dom"/>
</dbReference>
<organism evidence="3 4">
    <name type="scientific">Actinomadura vinacea</name>
    <dbReference type="NCBI Taxonomy" id="115336"/>
    <lineage>
        <taxon>Bacteria</taxon>
        <taxon>Bacillati</taxon>
        <taxon>Actinomycetota</taxon>
        <taxon>Actinomycetes</taxon>
        <taxon>Streptosporangiales</taxon>
        <taxon>Thermomonosporaceae</taxon>
        <taxon>Actinomadura</taxon>
    </lineage>
</organism>
<accession>A0ABP5X3W9</accession>
<evidence type="ECO:0000313" key="4">
    <source>
        <dbReference type="Proteomes" id="UP001501231"/>
    </source>
</evidence>
<dbReference type="InterPro" id="IPR050570">
    <property type="entry name" value="Cell_wall_metabolism_enzyme"/>
</dbReference>
<evidence type="ECO:0000313" key="3">
    <source>
        <dbReference type="EMBL" id="GAA2444528.1"/>
    </source>
</evidence>
<evidence type="ECO:0000259" key="2">
    <source>
        <dbReference type="Pfam" id="PF01551"/>
    </source>
</evidence>
<dbReference type="InterPro" id="IPR011055">
    <property type="entry name" value="Dup_hybrid_motif"/>
</dbReference>
<feature type="chain" id="PRO_5046655516" description="M23ase beta-sheet core domain-containing protein" evidence="1">
    <location>
        <begin position="30"/>
        <end position="254"/>
    </location>
</feature>
<dbReference type="RefSeq" id="WP_344595088.1">
    <property type="nucleotide sequence ID" value="NZ_BAAARW010000028.1"/>
</dbReference>
<name>A0ABP5X3W9_9ACTN</name>
<dbReference type="PANTHER" id="PTHR21666:SF270">
    <property type="entry name" value="MUREIN HYDROLASE ACTIVATOR ENVC"/>
    <property type="match status" value="1"/>
</dbReference>
<keyword evidence="4" id="KW-1185">Reference proteome</keyword>
<feature type="signal peptide" evidence="1">
    <location>
        <begin position="1"/>
        <end position="29"/>
    </location>
</feature>